<evidence type="ECO:0000256" key="4">
    <source>
        <dbReference type="ARBA" id="ARBA00022461"/>
    </source>
</evidence>
<dbReference type="PANTHER" id="PTHR11690">
    <property type="entry name" value="AMILORIDE-SENSITIVE SODIUM CHANNEL-RELATED"/>
    <property type="match status" value="1"/>
</dbReference>
<dbReference type="VEuPathDB" id="VectorBase:MDOMA2_002427"/>
<evidence type="ECO:0000256" key="7">
    <source>
        <dbReference type="ARBA" id="ARBA00023053"/>
    </source>
</evidence>
<keyword evidence="4 12" id="KW-0894">Sodium channel</keyword>
<feature type="transmembrane region" description="Helical" evidence="13">
    <location>
        <begin position="367"/>
        <end position="392"/>
    </location>
</feature>
<reference evidence="16" key="2">
    <citation type="submission" date="2025-04" db="UniProtKB">
        <authorList>
            <consortium name="RefSeq"/>
        </authorList>
    </citation>
    <scope>IDENTIFICATION</scope>
    <source>
        <strain evidence="16">Aabys</strain>
    </source>
</reference>
<dbReference type="Gene3D" id="1.10.287.770">
    <property type="entry name" value="YojJ-like"/>
    <property type="match status" value="1"/>
</dbReference>
<evidence type="ECO:0000313" key="16">
    <source>
        <dbReference type="RefSeq" id="XP_019895070.1"/>
    </source>
</evidence>
<evidence type="ECO:0000256" key="3">
    <source>
        <dbReference type="ARBA" id="ARBA00022448"/>
    </source>
</evidence>
<evidence type="ECO:0000256" key="8">
    <source>
        <dbReference type="ARBA" id="ARBA00023065"/>
    </source>
</evidence>
<evidence type="ECO:0000256" key="9">
    <source>
        <dbReference type="ARBA" id="ARBA00023136"/>
    </source>
</evidence>
<reference evidence="14" key="1">
    <citation type="submission" date="2020-05" db="UniProtKB">
        <authorList>
            <consortium name="EnsemblMetazoa"/>
        </authorList>
    </citation>
    <scope>IDENTIFICATION</scope>
    <source>
        <strain evidence="14">Aabys</strain>
    </source>
</reference>
<keyword evidence="3 12" id="KW-0813">Transport</keyword>
<protein>
    <submittedName>
        <fullName evidence="16">Pickpocket protein 11</fullName>
    </submittedName>
</protein>
<dbReference type="VEuPathDB" id="VectorBase:MDOA008312"/>
<keyword evidence="15" id="KW-1185">Reference proteome</keyword>
<keyword evidence="9 13" id="KW-0472">Membrane</keyword>
<dbReference type="Gene3D" id="1.10.287.820">
    <property type="entry name" value="Acid-sensing ion channel domain"/>
    <property type="match status" value="1"/>
</dbReference>
<keyword evidence="11 12" id="KW-0407">Ion channel</keyword>
<comment type="subcellular location">
    <subcellularLocation>
        <location evidence="1">Membrane</location>
        <topology evidence="1">Multi-pass membrane protein</topology>
    </subcellularLocation>
</comment>
<evidence type="ECO:0000256" key="13">
    <source>
        <dbReference type="SAM" id="Phobius"/>
    </source>
</evidence>
<evidence type="ECO:0000256" key="2">
    <source>
        <dbReference type="ARBA" id="ARBA00007193"/>
    </source>
</evidence>
<keyword evidence="6 13" id="KW-1133">Transmembrane helix</keyword>
<dbReference type="eggNOG" id="KOG4294">
    <property type="taxonomic scope" value="Eukaryota"/>
</dbReference>
<evidence type="ECO:0000256" key="1">
    <source>
        <dbReference type="ARBA" id="ARBA00004141"/>
    </source>
</evidence>
<name>A0A1I8MTK4_MUSDO</name>
<evidence type="ECO:0000256" key="10">
    <source>
        <dbReference type="ARBA" id="ARBA00023201"/>
    </source>
</evidence>
<proteinExistence type="inferred from homology"/>
<evidence type="ECO:0000313" key="14">
    <source>
        <dbReference type="EnsemblMetazoa" id="MDOA008312-PA"/>
    </source>
</evidence>
<dbReference type="InterPro" id="IPR001873">
    <property type="entry name" value="ENaC"/>
</dbReference>
<dbReference type="Proteomes" id="UP001652621">
    <property type="component" value="Unplaced"/>
</dbReference>
<organism evidence="14">
    <name type="scientific">Musca domestica</name>
    <name type="common">House fly</name>
    <dbReference type="NCBI Taxonomy" id="7370"/>
    <lineage>
        <taxon>Eukaryota</taxon>
        <taxon>Metazoa</taxon>
        <taxon>Ecdysozoa</taxon>
        <taxon>Arthropoda</taxon>
        <taxon>Hexapoda</taxon>
        <taxon>Insecta</taxon>
        <taxon>Pterygota</taxon>
        <taxon>Neoptera</taxon>
        <taxon>Endopterygota</taxon>
        <taxon>Diptera</taxon>
        <taxon>Brachycera</taxon>
        <taxon>Muscomorpha</taxon>
        <taxon>Muscoidea</taxon>
        <taxon>Muscidae</taxon>
        <taxon>Musca</taxon>
    </lineage>
</organism>
<evidence type="ECO:0000313" key="15">
    <source>
        <dbReference type="Proteomes" id="UP001652621"/>
    </source>
</evidence>
<dbReference type="AlphaFoldDB" id="A0A1I8MTK4"/>
<evidence type="ECO:0000256" key="5">
    <source>
        <dbReference type="ARBA" id="ARBA00022692"/>
    </source>
</evidence>
<evidence type="ECO:0000256" key="11">
    <source>
        <dbReference type="ARBA" id="ARBA00023303"/>
    </source>
</evidence>
<dbReference type="GO" id="GO:0005886">
    <property type="term" value="C:plasma membrane"/>
    <property type="evidence" value="ECO:0007669"/>
    <property type="project" value="TreeGrafter"/>
</dbReference>
<comment type="similarity">
    <text evidence="2 12">Belongs to the amiloride-sensitive sodium channel (TC 1.A.6) family.</text>
</comment>
<keyword evidence="10 12" id="KW-0739">Sodium transport</keyword>
<sequence>MFDHLLYLDDFYLFPYDKNKANETILTKLDILLRFMYETNDYPIQDILTELGPDCEDIIIRGIVYGIPVNISDYFRKRLTTNGVCCMFNYKRESYAYDEKTRNEDNRFIREKQPIQFEANSILNSIQFVLQSNPEDFTVRDFDIDSFEITVFPQYDYANIQSSHIGHILVDYYSIVEIPIQPEFYDSNERIRQFKPSVRNCYFPDEGQKVLNRSYYSIDECLLQCRSESMIKHCGCVSPPMGAMENLTYCNLNALPCLRQWNVKWHNWDYFSYVNDNSKEDETAGHKCPHCLPTCDGVNFRIHLNEMTIRRAYGGIYSHGLLKNLSDSKPLAIIKLFFKQRFAQATEMDIIGDWVVLLNRFGGIMGLMYGFSIISLLEMFYYGTGKLFTYHWNKWKMKIKKKAVETSAMIRNKTLRKDEPPPEYDLYWQELMPKRRTNIFMGKVFDQ</sequence>
<gene>
    <name evidence="14" type="primary">101890394</name>
    <name evidence="16" type="synonym">LOC101890394</name>
</gene>
<dbReference type="RefSeq" id="XP_019895070.1">
    <property type="nucleotide sequence ID" value="XM_020039511.1"/>
</dbReference>
<dbReference type="PANTHER" id="PTHR11690:SF253">
    <property type="entry name" value="PICKPOCKET 18-RELATED"/>
    <property type="match status" value="1"/>
</dbReference>
<dbReference type="Pfam" id="PF00858">
    <property type="entry name" value="ASC"/>
    <property type="match status" value="1"/>
</dbReference>
<dbReference type="EnsemblMetazoa" id="MDOA008312-RA">
    <property type="protein sequence ID" value="MDOA008312-PA"/>
    <property type="gene ID" value="MDOA008312"/>
</dbReference>
<evidence type="ECO:0000256" key="6">
    <source>
        <dbReference type="ARBA" id="ARBA00022989"/>
    </source>
</evidence>
<dbReference type="GO" id="GO:0015280">
    <property type="term" value="F:ligand-gated sodium channel activity"/>
    <property type="evidence" value="ECO:0007669"/>
    <property type="project" value="TreeGrafter"/>
</dbReference>
<dbReference type="OrthoDB" id="6436100at2759"/>
<keyword evidence="7" id="KW-0915">Sodium</keyword>
<dbReference type="KEGG" id="mde:101890394"/>
<dbReference type="GeneID" id="101890394"/>
<accession>A0A1I8MTK4</accession>
<evidence type="ECO:0000256" key="12">
    <source>
        <dbReference type="RuleBase" id="RU000679"/>
    </source>
</evidence>
<keyword evidence="5 12" id="KW-0812">Transmembrane</keyword>
<keyword evidence="8 12" id="KW-0406">Ion transport</keyword>